<keyword evidence="3 6" id="KW-0479">Metal-binding</keyword>
<gene>
    <name evidence="6" type="primary">glmM</name>
    <name evidence="13" type="ORF">C7457_0665</name>
</gene>
<evidence type="ECO:0000256" key="2">
    <source>
        <dbReference type="ARBA" id="ARBA00022553"/>
    </source>
</evidence>
<comment type="catalytic activity">
    <reaction evidence="6 8">
        <text>alpha-D-glucosamine 1-phosphate = D-glucosamine 6-phosphate</text>
        <dbReference type="Rhea" id="RHEA:23424"/>
        <dbReference type="ChEBI" id="CHEBI:58516"/>
        <dbReference type="ChEBI" id="CHEBI:58725"/>
        <dbReference type="EC" id="5.4.2.10"/>
    </reaction>
</comment>
<evidence type="ECO:0000256" key="7">
    <source>
        <dbReference type="RuleBase" id="RU004326"/>
    </source>
</evidence>
<dbReference type="FunFam" id="3.40.120.10:FF:000001">
    <property type="entry name" value="Phosphoglucosamine mutase"/>
    <property type="match status" value="1"/>
</dbReference>
<dbReference type="GO" id="GO:0008966">
    <property type="term" value="F:phosphoglucosamine mutase activity"/>
    <property type="evidence" value="ECO:0007669"/>
    <property type="project" value="UniProtKB-UniRule"/>
</dbReference>
<dbReference type="AlphaFoldDB" id="A0A420W916"/>
<keyword evidence="2 6" id="KW-0597">Phosphoprotein</keyword>
<evidence type="ECO:0000256" key="5">
    <source>
        <dbReference type="ARBA" id="ARBA00023235"/>
    </source>
</evidence>
<reference evidence="13 14" key="1">
    <citation type="submission" date="2018-10" db="EMBL/GenBank/DDBJ databases">
        <title>Genomic Encyclopedia of Type Strains, Phase IV (KMG-IV): sequencing the most valuable type-strain genomes for metagenomic binning, comparative biology and taxonomic classification.</title>
        <authorList>
            <person name="Goeker M."/>
        </authorList>
    </citation>
    <scope>NUCLEOTIDE SEQUENCE [LARGE SCALE GENOMIC DNA]</scope>
    <source>
        <strain evidence="13 14">DSM 15521</strain>
    </source>
</reference>
<comment type="cofactor">
    <cofactor evidence="6">
        <name>Mg(2+)</name>
        <dbReference type="ChEBI" id="CHEBI:18420"/>
    </cofactor>
    <text evidence="6">Binds 1 Mg(2+) ion per subunit.</text>
</comment>
<evidence type="ECO:0000259" key="11">
    <source>
        <dbReference type="Pfam" id="PF02879"/>
    </source>
</evidence>
<dbReference type="Gene3D" id="3.30.310.50">
    <property type="entry name" value="Alpha-D-phosphohexomutase, C-terminal domain"/>
    <property type="match status" value="1"/>
</dbReference>
<dbReference type="FunFam" id="3.40.120.10:FF:000003">
    <property type="entry name" value="Phosphoglucosamine mutase"/>
    <property type="match status" value="1"/>
</dbReference>
<dbReference type="InterPro" id="IPR006352">
    <property type="entry name" value="GlmM_bact"/>
</dbReference>
<evidence type="ECO:0000256" key="1">
    <source>
        <dbReference type="ARBA" id="ARBA00010231"/>
    </source>
</evidence>
<dbReference type="CDD" id="cd05802">
    <property type="entry name" value="GlmM"/>
    <property type="match status" value="1"/>
</dbReference>
<dbReference type="InterPro" id="IPR005845">
    <property type="entry name" value="A-D-PHexomutase_a/b/a-II"/>
</dbReference>
<feature type="binding site" evidence="6">
    <location>
        <position position="248"/>
    </location>
    <ligand>
        <name>Mg(2+)</name>
        <dbReference type="ChEBI" id="CHEBI:18420"/>
    </ligand>
</feature>
<evidence type="ECO:0000256" key="4">
    <source>
        <dbReference type="ARBA" id="ARBA00022842"/>
    </source>
</evidence>
<accession>A0A420W916</accession>
<dbReference type="PANTHER" id="PTHR42946:SF1">
    <property type="entry name" value="PHOSPHOGLUCOMUTASE (ALPHA-D-GLUCOSE-1,6-BISPHOSPHATE-DEPENDENT)"/>
    <property type="match status" value="1"/>
</dbReference>
<dbReference type="GO" id="GO:0006048">
    <property type="term" value="P:UDP-N-acetylglucosamine biosynthetic process"/>
    <property type="evidence" value="ECO:0007669"/>
    <property type="project" value="TreeGrafter"/>
</dbReference>
<evidence type="ECO:0000259" key="12">
    <source>
        <dbReference type="Pfam" id="PF02880"/>
    </source>
</evidence>
<dbReference type="GO" id="GO:0000287">
    <property type="term" value="F:magnesium ion binding"/>
    <property type="evidence" value="ECO:0007669"/>
    <property type="project" value="UniProtKB-UniRule"/>
</dbReference>
<dbReference type="GO" id="GO:0009252">
    <property type="term" value="P:peptidoglycan biosynthetic process"/>
    <property type="evidence" value="ECO:0007669"/>
    <property type="project" value="UniProtKB-ARBA"/>
</dbReference>
<dbReference type="EC" id="5.4.2.10" evidence="6 8"/>
<dbReference type="PROSITE" id="PS00710">
    <property type="entry name" value="PGM_PMM"/>
    <property type="match status" value="1"/>
</dbReference>
<dbReference type="Pfam" id="PF00408">
    <property type="entry name" value="PGM_PMM_IV"/>
    <property type="match status" value="1"/>
</dbReference>
<name>A0A420W916_9BACT</name>
<dbReference type="SUPFAM" id="SSF53738">
    <property type="entry name" value="Phosphoglucomutase, first 3 domains"/>
    <property type="match status" value="3"/>
</dbReference>
<keyword evidence="4 6" id="KW-0460">Magnesium</keyword>
<evidence type="ECO:0000313" key="14">
    <source>
        <dbReference type="Proteomes" id="UP000280881"/>
    </source>
</evidence>
<dbReference type="Proteomes" id="UP000280881">
    <property type="component" value="Unassembled WGS sequence"/>
</dbReference>
<dbReference type="InterPro" id="IPR005846">
    <property type="entry name" value="A-D-PHexomutase_a/b/a-III"/>
</dbReference>
<keyword evidence="14" id="KW-1185">Reference proteome</keyword>
<dbReference type="NCBIfam" id="TIGR01455">
    <property type="entry name" value="glmM"/>
    <property type="match status" value="1"/>
</dbReference>
<keyword evidence="5 6" id="KW-0413">Isomerase</keyword>
<dbReference type="SUPFAM" id="SSF55957">
    <property type="entry name" value="Phosphoglucomutase, C-terminal domain"/>
    <property type="match status" value="1"/>
</dbReference>
<dbReference type="FunFam" id="3.30.310.50:FF:000001">
    <property type="entry name" value="Phosphoglucosamine mutase"/>
    <property type="match status" value="1"/>
</dbReference>
<dbReference type="InterPro" id="IPR016066">
    <property type="entry name" value="A-D-PHexomutase_CS"/>
</dbReference>
<feature type="domain" description="Alpha-D-phosphohexomutase alpha/beta/alpha" evidence="11">
    <location>
        <begin position="162"/>
        <end position="257"/>
    </location>
</feature>
<feature type="binding site" evidence="6">
    <location>
        <position position="246"/>
    </location>
    <ligand>
        <name>Mg(2+)</name>
        <dbReference type="ChEBI" id="CHEBI:18420"/>
    </ligand>
</feature>
<dbReference type="Pfam" id="PF02878">
    <property type="entry name" value="PGM_PMM_I"/>
    <property type="match status" value="1"/>
</dbReference>
<protein>
    <recommendedName>
        <fullName evidence="6 8">Phosphoglucosamine mutase</fullName>
        <ecNumber evidence="6 8">5.4.2.10</ecNumber>
    </recommendedName>
</protein>
<evidence type="ECO:0000259" key="10">
    <source>
        <dbReference type="Pfam" id="PF02878"/>
    </source>
</evidence>
<dbReference type="PANTHER" id="PTHR42946">
    <property type="entry name" value="PHOSPHOHEXOSE MUTASE"/>
    <property type="match status" value="1"/>
</dbReference>
<feature type="domain" description="Alpha-D-phosphohexomutase alpha/beta/alpha" evidence="10">
    <location>
        <begin position="5"/>
        <end position="137"/>
    </location>
</feature>
<dbReference type="PRINTS" id="PR00509">
    <property type="entry name" value="PGMPMM"/>
</dbReference>
<dbReference type="InterPro" id="IPR005841">
    <property type="entry name" value="Alpha-D-phosphohexomutase_SF"/>
</dbReference>
<dbReference type="HAMAP" id="MF_01554_B">
    <property type="entry name" value="GlmM_B"/>
    <property type="match status" value="1"/>
</dbReference>
<evidence type="ECO:0000256" key="6">
    <source>
        <dbReference type="HAMAP-Rule" id="MF_01554"/>
    </source>
</evidence>
<proteinExistence type="inferred from homology"/>
<feature type="active site" description="Phosphoserine intermediate" evidence="6">
    <location>
        <position position="106"/>
    </location>
</feature>
<evidence type="ECO:0000313" key="13">
    <source>
        <dbReference type="EMBL" id="RKQ63784.1"/>
    </source>
</evidence>
<dbReference type="Pfam" id="PF02880">
    <property type="entry name" value="PGM_PMM_III"/>
    <property type="match status" value="1"/>
</dbReference>
<sequence>MKVKRKLFGTDGIRGIANKFPLTPEMVQKIGFSYGFYLKSKYPEKRHTVVVGKDTRLSSDMIKAALISGLTSAGVDVVDVGVVPTPAISFLIGEGFFSGGVMVSASHNPYEYNGLKFFNCEGKKFSEAEEGGLELVVFNKYELPKAEPSEIGMVFDGYNLVEAYKKFLESASRYLAGLKVGLDCANGATFQIAPEVFSSLGAKVFVFNAEPDGKNINDGCGALHPELLAQKVKELNLQLGFAYDGDGDRCVAVDEKGNVVDGDKLIGLLAAHYGDRCKDVVATVMSNVGLELFLEKLGLRLHRTGVGDRLVSEKMEEVGALVGGEQSGHIILRDYLPTGDGILTSLVVASLVKSLRKPLSEIVSQIELYPQKLRNVRVKEKPPIESLEKLQSAIKEAQKELEGRGRVLVRYSGTEPLLRIMVEADSEELIDRIIEMIERAVREEGIAL</sequence>
<dbReference type="RefSeq" id="WP_121170017.1">
    <property type="nucleotide sequence ID" value="NZ_RBIE01000001.1"/>
</dbReference>
<dbReference type="Gene3D" id="3.40.120.10">
    <property type="entry name" value="Alpha-D-Glucose-1,6-Bisphosphate, subunit A, domain 3"/>
    <property type="match status" value="3"/>
</dbReference>
<comment type="function">
    <text evidence="6 8">Catalyzes the conversion of glucosamine-6-phosphate to glucosamine-1-phosphate.</text>
</comment>
<dbReference type="Pfam" id="PF02879">
    <property type="entry name" value="PGM_PMM_II"/>
    <property type="match status" value="1"/>
</dbReference>
<feature type="binding site" description="via phosphate group" evidence="6">
    <location>
        <position position="106"/>
    </location>
    <ligand>
        <name>Mg(2+)</name>
        <dbReference type="ChEBI" id="CHEBI:18420"/>
    </ligand>
</feature>
<comment type="caution">
    <text evidence="13">The sequence shown here is derived from an EMBL/GenBank/DDBJ whole genome shotgun (WGS) entry which is preliminary data.</text>
</comment>
<dbReference type="InterPro" id="IPR050060">
    <property type="entry name" value="Phosphoglucosamine_mutase"/>
</dbReference>
<evidence type="ECO:0000256" key="3">
    <source>
        <dbReference type="ARBA" id="ARBA00022723"/>
    </source>
</evidence>
<feature type="modified residue" description="Phosphoserine" evidence="6">
    <location>
        <position position="106"/>
    </location>
</feature>
<feature type="domain" description="Alpha-D-phosphohexomutase alpha/beta/alpha" evidence="12">
    <location>
        <begin position="261"/>
        <end position="367"/>
    </location>
</feature>
<comment type="similarity">
    <text evidence="1 6 7">Belongs to the phosphohexose mutase family.</text>
</comment>
<comment type="PTM">
    <text evidence="6">Activated by phosphorylation.</text>
</comment>
<feature type="binding site" evidence="6">
    <location>
        <position position="244"/>
    </location>
    <ligand>
        <name>Mg(2+)</name>
        <dbReference type="ChEBI" id="CHEBI:18420"/>
    </ligand>
</feature>
<dbReference type="InterPro" id="IPR005843">
    <property type="entry name" value="A-D-PHexomutase_C"/>
</dbReference>
<dbReference type="GO" id="GO:0005975">
    <property type="term" value="P:carbohydrate metabolic process"/>
    <property type="evidence" value="ECO:0007669"/>
    <property type="project" value="InterPro"/>
</dbReference>
<dbReference type="InterPro" id="IPR016055">
    <property type="entry name" value="A-D-PHexomutase_a/b/a-I/II/III"/>
</dbReference>
<feature type="domain" description="Alpha-D-phosphohexomutase C-terminal" evidence="9">
    <location>
        <begin position="375"/>
        <end position="439"/>
    </location>
</feature>
<dbReference type="EMBL" id="RBIE01000001">
    <property type="protein sequence ID" value="RKQ63784.1"/>
    <property type="molecule type" value="Genomic_DNA"/>
</dbReference>
<dbReference type="InterPro" id="IPR005844">
    <property type="entry name" value="A-D-PHexomutase_a/b/a-I"/>
</dbReference>
<evidence type="ECO:0000256" key="8">
    <source>
        <dbReference type="RuleBase" id="RU004327"/>
    </source>
</evidence>
<dbReference type="InterPro" id="IPR036900">
    <property type="entry name" value="A-D-PHexomutase_C_sf"/>
</dbReference>
<dbReference type="GO" id="GO:0004615">
    <property type="term" value="F:phosphomannomutase activity"/>
    <property type="evidence" value="ECO:0007669"/>
    <property type="project" value="TreeGrafter"/>
</dbReference>
<dbReference type="GO" id="GO:0005829">
    <property type="term" value="C:cytosol"/>
    <property type="evidence" value="ECO:0007669"/>
    <property type="project" value="TreeGrafter"/>
</dbReference>
<evidence type="ECO:0000259" key="9">
    <source>
        <dbReference type="Pfam" id="PF00408"/>
    </source>
</evidence>
<dbReference type="OrthoDB" id="9806956at2"/>
<organism evidence="13 14">
    <name type="scientific">Thermovibrio guaymasensis</name>
    <dbReference type="NCBI Taxonomy" id="240167"/>
    <lineage>
        <taxon>Bacteria</taxon>
        <taxon>Pseudomonadati</taxon>
        <taxon>Aquificota</taxon>
        <taxon>Aquificia</taxon>
        <taxon>Desulfurobacteriales</taxon>
        <taxon>Desulfurobacteriaceae</taxon>
        <taxon>Thermovibrio</taxon>
    </lineage>
</organism>